<feature type="non-terminal residue" evidence="1">
    <location>
        <position position="98"/>
    </location>
</feature>
<accession>X1VZN3</accession>
<reference evidence="1" key="1">
    <citation type="journal article" date="2014" name="Front. Microbiol.">
        <title>High frequency of phylogenetically diverse reductive dehalogenase-homologous genes in deep subseafloor sedimentary metagenomes.</title>
        <authorList>
            <person name="Kawai M."/>
            <person name="Futagami T."/>
            <person name="Toyoda A."/>
            <person name="Takaki Y."/>
            <person name="Nishi S."/>
            <person name="Hori S."/>
            <person name="Arai W."/>
            <person name="Tsubouchi T."/>
            <person name="Morono Y."/>
            <person name="Uchiyama I."/>
            <person name="Ito T."/>
            <person name="Fujiyama A."/>
            <person name="Inagaki F."/>
            <person name="Takami H."/>
        </authorList>
    </citation>
    <scope>NUCLEOTIDE SEQUENCE</scope>
    <source>
        <strain evidence="1">Expedition CK06-06</strain>
    </source>
</reference>
<sequence length="98" mass="11107">MIKLGELEKLIEITLFTGYIKDERPVSLLIVAQPESGKTELVKKAKRVKGVLYLTDATAWGIINKHWDDIESRKVRHLIVPDLTVPLGKQTETRKALT</sequence>
<evidence type="ECO:0000313" key="1">
    <source>
        <dbReference type="EMBL" id="GAJ18755.1"/>
    </source>
</evidence>
<name>X1VZN3_9ZZZZ</name>
<protein>
    <submittedName>
        <fullName evidence="1">Uncharacterized protein</fullName>
    </submittedName>
</protein>
<dbReference type="AlphaFoldDB" id="X1VZN3"/>
<comment type="caution">
    <text evidence="1">The sequence shown here is derived from an EMBL/GenBank/DDBJ whole genome shotgun (WGS) entry which is preliminary data.</text>
</comment>
<dbReference type="EMBL" id="BARW01037870">
    <property type="protein sequence ID" value="GAJ18755.1"/>
    <property type="molecule type" value="Genomic_DNA"/>
</dbReference>
<gene>
    <name evidence="1" type="ORF">S12H4_58342</name>
</gene>
<organism evidence="1">
    <name type="scientific">marine sediment metagenome</name>
    <dbReference type="NCBI Taxonomy" id="412755"/>
    <lineage>
        <taxon>unclassified sequences</taxon>
        <taxon>metagenomes</taxon>
        <taxon>ecological metagenomes</taxon>
    </lineage>
</organism>
<proteinExistence type="predicted"/>